<dbReference type="PaxDb" id="73239-Q7RT49"/>
<dbReference type="InterPro" id="IPR000426">
    <property type="entry name" value="Proteasome_asu_N"/>
</dbReference>
<dbReference type="InterPro" id="IPR001353">
    <property type="entry name" value="Proteasome_sua/b"/>
</dbReference>
<dbReference type="Pfam" id="PF00227">
    <property type="entry name" value="Proteasome"/>
    <property type="match status" value="1"/>
</dbReference>
<keyword evidence="1 3" id="KW-0647">Proteasome</keyword>
<name>Q7RT49_PLAYO</name>
<dbReference type="GO" id="GO:0019773">
    <property type="term" value="C:proteasome core complex, alpha-subunit complex"/>
    <property type="evidence" value="ECO:0007669"/>
    <property type="project" value="InterPro"/>
</dbReference>
<evidence type="ECO:0000313" key="4">
    <source>
        <dbReference type="Proteomes" id="UP000008553"/>
    </source>
</evidence>
<dbReference type="Pfam" id="PF10584">
    <property type="entry name" value="Proteasome_A_N"/>
    <property type="match status" value="1"/>
</dbReference>
<dbReference type="PANTHER" id="PTHR11599">
    <property type="entry name" value="PROTEASOME SUBUNIT ALPHA/BETA"/>
    <property type="match status" value="1"/>
</dbReference>
<accession>Q7RT49</accession>
<dbReference type="Gene3D" id="3.60.20.10">
    <property type="entry name" value="Glutamine Phosphoribosylpyrophosphate, subunit 1, domain 1"/>
    <property type="match status" value="1"/>
</dbReference>
<dbReference type="FunCoup" id="Q7RT49">
    <property type="interactions" value="349"/>
</dbReference>
<sequence>MAGLSAGYDLSVSTFSPDGRLYQIEYIYKAINNNNTSISLECKDGVISCSINTSLEKNKMIKKNSYNRIYYVNNNIIITYAGLDGDARNIIDRIKSEANNYFLNFHTNIPLHILANRISLYIHAYTLYWHLRPFASSIIISSYDKNEKDIYKFILSSDDHINKDNISHLVNFSWICEESSFESQTIDQEILDNALKVAVESVNQ</sequence>
<protein>
    <submittedName>
        <fullName evidence="3">Proteasome A-type and B-type, putative</fullName>
    </submittedName>
</protein>
<comment type="caution">
    <text evidence="3">The sequence shown here is derived from an EMBL/GenBank/DDBJ whole genome shotgun (WGS) entry which is preliminary data.</text>
</comment>
<proteinExistence type="predicted"/>
<dbReference type="EMBL" id="AABL01000040">
    <property type="protein sequence ID" value="EAA20882.1"/>
    <property type="molecule type" value="Genomic_DNA"/>
</dbReference>
<dbReference type="SMART" id="SM00948">
    <property type="entry name" value="Proteasome_A_N"/>
    <property type="match status" value="1"/>
</dbReference>
<dbReference type="AlphaFoldDB" id="Q7RT49"/>
<keyword evidence="4" id="KW-1185">Reference proteome</keyword>
<evidence type="ECO:0000259" key="2">
    <source>
        <dbReference type="SMART" id="SM00948"/>
    </source>
</evidence>
<organism evidence="3 4">
    <name type="scientific">Plasmodium yoelii yoelii</name>
    <dbReference type="NCBI Taxonomy" id="73239"/>
    <lineage>
        <taxon>Eukaryota</taxon>
        <taxon>Sar</taxon>
        <taxon>Alveolata</taxon>
        <taxon>Apicomplexa</taxon>
        <taxon>Aconoidasida</taxon>
        <taxon>Haemosporida</taxon>
        <taxon>Plasmodiidae</taxon>
        <taxon>Plasmodium</taxon>
        <taxon>Plasmodium (Vinckeia)</taxon>
    </lineage>
</organism>
<dbReference type="SUPFAM" id="SSF56235">
    <property type="entry name" value="N-terminal nucleophile aminohydrolases (Ntn hydrolases)"/>
    <property type="match status" value="1"/>
</dbReference>
<feature type="domain" description="Proteasome alpha-type subunits" evidence="2">
    <location>
        <begin position="8"/>
        <end position="30"/>
    </location>
</feature>
<gene>
    <name evidence="3" type="ORF">PY00152</name>
</gene>
<evidence type="ECO:0000313" key="3">
    <source>
        <dbReference type="EMBL" id="EAA20882.1"/>
    </source>
</evidence>
<reference evidence="3 4" key="1">
    <citation type="journal article" date="2002" name="Nature">
        <title>Genome sequence and comparative analysis of the model rodent malaria parasite Plasmodium yoelii yoelii.</title>
        <authorList>
            <person name="Carlton J.M."/>
            <person name="Angiuoli S.V."/>
            <person name="Suh B.B."/>
            <person name="Kooij T.W."/>
            <person name="Pertea M."/>
            <person name="Silva J.C."/>
            <person name="Ermolaeva M.D."/>
            <person name="Allen J.E."/>
            <person name="Selengut J.D."/>
            <person name="Koo H.L."/>
            <person name="Peterson J.D."/>
            <person name="Pop M."/>
            <person name="Kosack D.S."/>
            <person name="Shumway M.F."/>
            <person name="Bidwell S.L."/>
            <person name="Shallom S.J."/>
            <person name="van Aken S.E."/>
            <person name="Riedmuller S.B."/>
            <person name="Feldblyum T.V."/>
            <person name="Cho J.K."/>
            <person name="Quackenbush J."/>
            <person name="Sedegah M."/>
            <person name="Shoaibi A."/>
            <person name="Cummings L.M."/>
            <person name="Florens L."/>
            <person name="Yates J.R."/>
            <person name="Raine J.D."/>
            <person name="Sinden R.E."/>
            <person name="Harris M.A."/>
            <person name="Cunningham D.A."/>
            <person name="Preiser P.R."/>
            <person name="Bergman L.W."/>
            <person name="Vaidya A.B."/>
            <person name="van Lin L.H."/>
            <person name="Janse C.J."/>
            <person name="Waters A.P."/>
            <person name="Smith H.O."/>
            <person name="White O.R."/>
            <person name="Salzberg S.L."/>
            <person name="Venter J.C."/>
            <person name="Fraser C.M."/>
            <person name="Hoffman S.L."/>
            <person name="Gardner M.J."/>
            <person name="Carucci D.J."/>
        </authorList>
    </citation>
    <scope>NUCLEOTIDE SEQUENCE [LARGE SCALE GENOMIC DNA]</scope>
    <source>
        <strain evidence="3 4">17XNL</strain>
    </source>
</reference>
<evidence type="ECO:0000256" key="1">
    <source>
        <dbReference type="ARBA" id="ARBA00022942"/>
    </source>
</evidence>
<dbReference type="STRING" id="73239.Q7RT49"/>
<dbReference type="InterPro" id="IPR029055">
    <property type="entry name" value="Ntn_hydrolases_N"/>
</dbReference>
<dbReference type="GO" id="GO:0006511">
    <property type="term" value="P:ubiquitin-dependent protein catabolic process"/>
    <property type="evidence" value="ECO:0007669"/>
    <property type="project" value="InterPro"/>
</dbReference>
<dbReference type="InParanoid" id="Q7RT49"/>
<dbReference type="Proteomes" id="UP000008553">
    <property type="component" value="Unassembled WGS sequence"/>
</dbReference>
<dbReference type="InterPro" id="IPR050115">
    <property type="entry name" value="Proteasome_alpha"/>
</dbReference>